<evidence type="ECO:0000313" key="1">
    <source>
        <dbReference type="EMBL" id="KAF2118899.1"/>
    </source>
</evidence>
<protein>
    <submittedName>
        <fullName evidence="1">Uncharacterized protein</fullName>
    </submittedName>
</protein>
<accession>A0A6A5ZHE5</accession>
<sequence length="295" mass="34627">MCPLSHEAQYLISPADRASNTLSSIPTTMEQDTKLAIQTISFLDLPKEIRIMVYVFALRWPTFTKIPHGEKCEVKKKYFRIYNNMHSCQGEPMWPPYRILPPILRLCKLVHAEALEELCRTPLVYNEAPPEVHQGNDKGMDRVITDYLPAHLLLNVRTMELHIDFEKMVGGIPNGYQEWLRFLVYIDHVYSSGCNLESLTIRLPNLQFKDLEDTFWMSWDRKTTLQLCARIIERLWRKNCEIRIETEDERIEPWLREEASKETIPGWLENLTVTARQQICVQYAVDDFALNDILL</sequence>
<gene>
    <name evidence="1" type="ORF">BDV96DRAFT_366802</name>
</gene>
<evidence type="ECO:0000313" key="2">
    <source>
        <dbReference type="Proteomes" id="UP000799770"/>
    </source>
</evidence>
<reference evidence="1" key="1">
    <citation type="journal article" date="2020" name="Stud. Mycol.">
        <title>101 Dothideomycetes genomes: a test case for predicting lifestyles and emergence of pathogens.</title>
        <authorList>
            <person name="Haridas S."/>
            <person name="Albert R."/>
            <person name="Binder M."/>
            <person name="Bloem J."/>
            <person name="Labutti K."/>
            <person name="Salamov A."/>
            <person name="Andreopoulos B."/>
            <person name="Baker S."/>
            <person name="Barry K."/>
            <person name="Bills G."/>
            <person name="Bluhm B."/>
            <person name="Cannon C."/>
            <person name="Castanera R."/>
            <person name="Culley D."/>
            <person name="Daum C."/>
            <person name="Ezra D."/>
            <person name="Gonzalez J."/>
            <person name="Henrissat B."/>
            <person name="Kuo A."/>
            <person name="Liang C."/>
            <person name="Lipzen A."/>
            <person name="Lutzoni F."/>
            <person name="Magnuson J."/>
            <person name="Mondo S."/>
            <person name="Nolan M."/>
            <person name="Ohm R."/>
            <person name="Pangilinan J."/>
            <person name="Park H.-J."/>
            <person name="Ramirez L."/>
            <person name="Alfaro M."/>
            <person name="Sun H."/>
            <person name="Tritt A."/>
            <person name="Yoshinaga Y."/>
            <person name="Zwiers L.-H."/>
            <person name="Turgeon B."/>
            <person name="Goodwin S."/>
            <person name="Spatafora J."/>
            <person name="Crous P."/>
            <person name="Grigoriev I."/>
        </authorList>
    </citation>
    <scope>NUCLEOTIDE SEQUENCE</scope>
    <source>
        <strain evidence="1">CBS 627.86</strain>
    </source>
</reference>
<proteinExistence type="predicted"/>
<dbReference type="Proteomes" id="UP000799770">
    <property type="component" value="Unassembled WGS sequence"/>
</dbReference>
<dbReference type="EMBL" id="ML977316">
    <property type="protein sequence ID" value="KAF2118899.1"/>
    <property type="molecule type" value="Genomic_DNA"/>
</dbReference>
<organism evidence="1 2">
    <name type="scientific">Lophiotrema nucula</name>
    <dbReference type="NCBI Taxonomy" id="690887"/>
    <lineage>
        <taxon>Eukaryota</taxon>
        <taxon>Fungi</taxon>
        <taxon>Dikarya</taxon>
        <taxon>Ascomycota</taxon>
        <taxon>Pezizomycotina</taxon>
        <taxon>Dothideomycetes</taxon>
        <taxon>Pleosporomycetidae</taxon>
        <taxon>Pleosporales</taxon>
        <taxon>Lophiotremataceae</taxon>
        <taxon>Lophiotrema</taxon>
    </lineage>
</organism>
<dbReference type="AlphaFoldDB" id="A0A6A5ZHE5"/>
<keyword evidence="2" id="KW-1185">Reference proteome</keyword>
<name>A0A6A5ZHE5_9PLEO</name>
<dbReference type="OrthoDB" id="3510794at2759"/>